<reference evidence="2" key="1">
    <citation type="submission" date="2023-10" db="EMBL/GenBank/DDBJ databases">
        <title>Genome sequence of Blautia coccoides DSM 935.</title>
        <authorList>
            <person name="Boeer T."/>
            <person name="Bengelsdorf F.R."/>
            <person name="Daniel R."/>
            <person name="Poehlein A."/>
        </authorList>
    </citation>
    <scope>NUCLEOTIDE SEQUENCE [LARGE SCALE GENOMIC DNA]</scope>
    <source>
        <strain evidence="2">DSM 935</strain>
    </source>
</reference>
<feature type="transmembrane region" description="Helical" evidence="1">
    <location>
        <begin position="33"/>
        <end position="50"/>
    </location>
</feature>
<organism evidence="2 3">
    <name type="scientific">Blautia producta</name>
    <dbReference type="NCBI Taxonomy" id="33035"/>
    <lineage>
        <taxon>Bacteria</taxon>
        <taxon>Bacillati</taxon>
        <taxon>Bacillota</taxon>
        <taxon>Clostridia</taxon>
        <taxon>Lachnospirales</taxon>
        <taxon>Lachnospiraceae</taxon>
        <taxon>Blautia</taxon>
    </lineage>
</organism>
<dbReference type="EMBL" id="CP136422">
    <property type="protein sequence ID" value="WPX72287.1"/>
    <property type="molecule type" value="Genomic_DNA"/>
</dbReference>
<evidence type="ECO:0000313" key="2">
    <source>
        <dbReference type="EMBL" id="WPX72287.1"/>
    </source>
</evidence>
<proteinExistence type="predicted"/>
<protein>
    <submittedName>
        <fullName evidence="2">Uncharacterized protein</fullName>
    </submittedName>
</protein>
<gene>
    <name evidence="2" type="ORF">BLCOC_06230</name>
</gene>
<evidence type="ECO:0000313" key="3">
    <source>
        <dbReference type="Proteomes" id="UP001325248"/>
    </source>
</evidence>
<name>A0ABZ0U698_9FIRM</name>
<evidence type="ECO:0000256" key="1">
    <source>
        <dbReference type="SAM" id="Phobius"/>
    </source>
</evidence>
<keyword evidence="1" id="KW-0472">Membrane</keyword>
<sequence length="199" mass="22218">MTLEEINQAYEEEIQKIDEPEVQELEKKSKKKWIFLVLAVVVLGAGAAAMNHKYNSSSLPDEEEIAAAEGELIREIPEGMKEGEYGDLLQQQIEDSMFTINVRSTPVFTNGVSKGVIDIVNNPSNSFPCKVVLELDDSEEEIYRCDDLIYPGQYISEIKLTKSLEKGAYPATLTYFVYDEDGKESIGLIKAGITIAIQN</sequence>
<keyword evidence="1" id="KW-0812">Transmembrane</keyword>
<keyword evidence="3" id="KW-1185">Reference proteome</keyword>
<keyword evidence="1" id="KW-1133">Transmembrane helix</keyword>
<accession>A0ABZ0U698</accession>
<dbReference type="Proteomes" id="UP001325248">
    <property type="component" value="Chromosome"/>
</dbReference>